<dbReference type="PANTHER" id="PTHR36770:SF1">
    <property type="entry name" value="PHOTOSYSTEM I ASSEMBLY FACTOR PSA3, CHLOROPLASTIC"/>
    <property type="match status" value="1"/>
</dbReference>
<protein>
    <submittedName>
        <fullName evidence="1">Uncharacterized protein</fullName>
    </submittedName>
</protein>
<evidence type="ECO:0000313" key="1">
    <source>
        <dbReference type="EMBL" id="KAL2322733.1"/>
    </source>
</evidence>
<name>A0ABD1LH04_9FABA</name>
<dbReference type="InterPro" id="IPR037736">
    <property type="entry name" value="PSA3"/>
</dbReference>
<dbReference type="Proteomes" id="UP001603857">
    <property type="component" value="Unassembled WGS sequence"/>
</dbReference>
<dbReference type="EMBL" id="JBGMDY010000009">
    <property type="protein sequence ID" value="KAL2322733.1"/>
    <property type="molecule type" value="Genomic_DNA"/>
</dbReference>
<dbReference type="AlphaFoldDB" id="A0ABD1LH04"/>
<accession>A0ABD1LH04</accession>
<sequence>MDEVHKKKTFTTIGTGLLKTEDILKGVARLRISNDNKFEEQNFMALMNEAKESNRAKEKWKH</sequence>
<comment type="caution">
    <text evidence="1">The sequence shown here is derived from an EMBL/GenBank/DDBJ whole genome shotgun (WGS) entry which is preliminary data.</text>
</comment>
<evidence type="ECO:0000313" key="2">
    <source>
        <dbReference type="Proteomes" id="UP001603857"/>
    </source>
</evidence>
<gene>
    <name evidence="1" type="ORF">Fmac_027112</name>
</gene>
<organism evidence="1 2">
    <name type="scientific">Flemingia macrophylla</name>
    <dbReference type="NCBI Taxonomy" id="520843"/>
    <lineage>
        <taxon>Eukaryota</taxon>
        <taxon>Viridiplantae</taxon>
        <taxon>Streptophyta</taxon>
        <taxon>Embryophyta</taxon>
        <taxon>Tracheophyta</taxon>
        <taxon>Spermatophyta</taxon>
        <taxon>Magnoliopsida</taxon>
        <taxon>eudicotyledons</taxon>
        <taxon>Gunneridae</taxon>
        <taxon>Pentapetalae</taxon>
        <taxon>rosids</taxon>
        <taxon>fabids</taxon>
        <taxon>Fabales</taxon>
        <taxon>Fabaceae</taxon>
        <taxon>Papilionoideae</taxon>
        <taxon>50 kb inversion clade</taxon>
        <taxon>NPAAA clade</taxon>
        <taxon>indigoferoid/millettioid clade</taxon>
        <taxon>Phaseoleae</taxon>
        <taxon>Flemingia</taxon>
    </lineage>
</organism>
<dbReference type="PANTHER" id="PTHR36770">
    <property type="entry name" value="PHOTOSYSTEM I ASSEMBLY FACTOR PSA3, CHLOROPLASTIC"/>
    <property type="match status" value="1"/>
</dbReference>
<reference evidence="1 2" key="1">
    <citation type="submission" date="2024-08" db="EMBL/GenBank/DDBJ databases">
        <title>Insights into the chromosomal genome structure of Flemingia macrophylla.</title>
        <authorList>
            <person name="Ding Y."/>
            <person name="Zhao Y."/>
            <person name="Bi W."/>
            <person name="Wu M."/>
            <person name="Zhao G."/>
            <person name="Gong Y."/>
            <person name="Li W."/>
            <person name="Zhang P."/>
        </authorList>
    </citation>
    <scope>NUCLEOTIDE SEQUENCE [LARGE SCALE GENOMIC DNA]</scope>
    <source>
        <strain evidence="1">DYQJB</strain>
        <tissue evidence="1">Leaf</tissue>
    </source>
</reference>
<proteinExistence type="predicted"/>
<keyword evidence="2" id="KW-1185">Reference proteome</keyword>